<organism evidence="1 2">
    <name type="scientific">Brevibacterium sandarakinum</name>
    <dbReference type="NCBI Taxonomy" id="629680"/>
    <lineage>
        <taxon>Bacteria</taxon>
        <taxon>Bacillati</taxon>
        <taxon>Actinomycetota</taxon>
        <taxon>Actinomycetes</taxon>
        <taxon>Micrococcales</taxon>
        <taxon>Brevibacteriaceae</taxon>
        <taxon>Brevibacterium</taxon>
    </lineage>
</organism>
<proteinExistence type="predicted"/>
<reference evidence="1" key="1">
    <citation type="submission" date="2016-10" db="EMBL/GenBank/DDBJ databases">
        <authorList>
            <person name="Varghese N."/>
            <person name="Submissions S."/>
        </authorList>
    </citation>
    <scope>NUCLEOTIDE SEQUENCE [LARGE SCALE GENOMIC DNA]</scope>
    <source>
        <strain evidence="1">DSM 22082</strain>
    </source>
</reference>
<dbReference type="EMBL" id="LT629739">
    <property type="protein sequence ID" value="SDS24964.1"/>
    <property type="molecule type" value="Genomic_DNA"/>
</dbReference>
<keyword evidence="2" id="KW-1185">Reference proteome</keyword>
<name>A0A1H1QNE8_BRESA</name>
<evidence type="ECO:0000313" key="2">
    <source>
        <dbReference type="Proteomes" id="UP000199700"/>
    </source>
</evidence>
<accession>A0A1H1QNE8</accession>
<dbReference type="RefSeq" id="WP_092104602.1">
    <property type="nucleotide sequence ID" value="NZ_LT629739.1"/>
</dbReference>
<dbReference type="InterPro" id="IPR016181">
    <property type="entry name" value="Acyl_CoA_acyltransferase"/>
</dbReference>
<dbReference type="SUPFAM" id="SSF55729">
    <property type="entry name" value="Acyl-CoA N-acyltransferases (Nat)"/>
    <property type="match status" value="1"/>
</dbReference>
<gene>
    <name evidence="1" type="ORF">SAMN04489751_1578</name>
</gene>
<protein>
    <recommendedName>
        <fullName evidence="3">N-acetyltransferase domain-containing protein</fullName>
    </recommendedName>
</protein>
<dbReference type="AlphaFoldDB" id="A0A1H1QNE8"/>
<evidence type="ECO:0008006" key="3">
    <source>
        <dbReference type="Google" id="ProtNLM"/>
    </source>
</evidence>
<dbReference type="OrthoDB" id="342444at2"/>
<dbReference type="Gene3D" id="3.40.630.30">
    <property type="match status" value="1"/>
</dbReference>
<sequence>MDLTISSLAQRPDLKDELLRLENTWPEFMRHDPFGNVYYQQDVLTQFDEYLLIAHTADDEILGKAHAIPFQFDGDELPADGWDGAIRSGIHTKLLGGSPNKMAALEIFVCSGKQGLGLSGRILIALRDQAKSLGFAELLVPVRPNGKDDIRELMSSYAYRTREDGLPVDPWLRTHIRAGGTIDSVASRSMAIAGTLDEWRSWTGLPMNTSGPVDVPEALTPVLCDVEHGTAVYIEPNVWVRHRTGA</sequence>
<dbReference type="Proteomes" id="UP000199700">
    <property type="component" value="Chromosome"/>
</dbReference>
<evidence type="ECO:0000313" key="1">
    <source>
        <dbReference type="EMBL" id="SDS24964.1"/>
    </source>
</evidence>
<dbReference type="STRING" id="629680.SAMN04489751_1578"/>